<accession>A0ABT7BR18</accession>
<dbReference type="SUPFAM" id="SSF88723">
    <property type="entry name" value="PIN domain-like"/>
    <property type="match status" value="1"/>
</dbReference>
<proteinExistence type="predicted"/>
<protein>
    <submittedName>
        <fullName evidence="2">PIN domain-containing protein</fullName>
    </submittedName>
</protein>
<sequence length="136" mass="15048">MKRILFDSDVIIDVMMQRQPFVFHSASALSTATNPDIEAYVAAHAVTNIFYIVRRQLGIAKTLEILDRLLQNLNVATVNHGIIRSALESTMTDFEDAVTSEAARVTGVELIVTRNINDYASSPVPAVLPEIFLTML</sequence>
<keyword evidence="3" id="KW-1185">Reference proteome</keyword>
<dbReference type="InterPro" id="IPR029060">
    <property type="entry name" value="PIN-like_dom_sf"/>
</dbReference>
<dbReference type="InterPro" id="IPR002716">
    <property type="entry name" value="PIN_dom"/>
</dbReference>
<reference evidence="2 3" key="1">
    <citation type="submission" date="2023-01" db="EMBL/GenBank/DDBJ databases">
        <title>Novel diversity within Roseofilum (Cyanobacteria; Desertifilaceae) from marine benthic mats with descriptions of four novel species.</title>
        <authorList>
            <person name="Wang Y."/>
            <person name="Berthold D.E."/>
            <person name="Hu J."/>
            <person name="Lefler F.W."/>
            <person name="Laughinghouse H.D. IV."/>
        </authorList>
    </citation>
    <scope>NUCLEOTIDE SEQUENCE [LARGE SCALE GENOMIC DNA]</scope>
    <source>
        <strain evidence="2 3">BLCC-M143</strain>
    </source>
</reference>
<dbReference type="EMBL" id="JAQOSQ010000001">
    <property type="protein sequence ID" value="MDJ1181616.1"/>
    <property type="molecule type" value="Genomic_DNA"/>
</dbReference>
<dbReference type="Pfam" id="PF13470">
    <property type="entry name" value="PIN_3"/>
    <property type="match status" value="1"/>
</dbReference>
<comment type="caution">
    <text evidence="2">The sequence shown here is derived from an EMBL/GenBank/DDBJ whole genome shotgun (WGS) entry which is preliminary data.</text>
</comment>
<dbReference type="Gene3D" id="3.40.50.1010">
    <property type="entry name" value="5'-nuclease"/>
    <property type="match status" value="1"/>
</dbReference>
<evidence type="ECO:0000313" key="2">
    <source>
        <dbReference type="EMBL" id="MDJ1181616.1"/>
    </source>
</evidence>
<evidence type="ECO:0000313" key="3">
    <source>
        <dbReference type="Proteomes" id="UP001232992"/>
    </source>
</evidence>
<dbReference type="Proteomes" id="UP001232992">
    <property type="component" value="Unassembled WGS sequence"/>
</dbReference>
<evidence type="ECO:0000259" key="1">
    <source>
        <dbReference type="Pfam" id="PF13470"/>
    </source>
</evidence>
<gene>
    <name evidence="2" type="ORF">PMH09_00270</name>
</gene>
<name>A0ABT7BR18_9CYAN</name>
<dbReference type="RefSeq" id="WP_283756272.1">
    <property type="nucleotide sequence ID" value="NZ_JAQOSQ010000001.1"/>
</dbReference>
<organism evidence="2 3">
    <name type="scientific">Roseofilum casamattae BLCC-M143</name>
    <dbReference type="NCBI Taxonomy" id="3022442"/>
    <lineage>
        <taxon>Bacteria</taxon>
        <taxon>Bacillati</taxon>
        <taxon>Cyanobacteriota</taxon>
        <taxon>Cyanophyceae</taxon>
        <taxon>Desertifilales</taxon>
        <taxon>Desertifilaceae</taxon>
        <taxon>Roseofilum</taxon>
        <taxon>Roseofilum casamattae</taxon>
    </lineage>
</organism>
<feature type="domain" description="PIN" evidence="1">
    <location>
        <begin position="3"/>
        <end position="116"/>
    </location>
</feature>